<evidence type="ECO:0000256" key="5">
    <source>
        <dbReference type="ARBA" id="ARBA00022679"/>
    </source>
</evidence>
<comment type="similarity">
    <text evidence="3">Belongs to the glycosyltransferase 8 family.</text>
</comment>
<keyword evidence="5 10" id="KW-0808">Transferase</keyword>
<comment type="cofactor">
    <cofactor evidence="1">
        <name>Mg(2+)</name>
        <dbReference type="ChEBI" id="CHEBI:18420"/>
    </cofactor>
</comment>
<dbReference type="GO" id="GO:0008918">
    <property type="term" value="F:lipopolysaccharide 3-alpha-galactosyltransferase activity"/>
    <property type="evidence" value="ECO:0007669"/>
    <property type="project" value="InterPro"/>
</dbReference>
<organism evidence="10 11">
    <name type="scientific">Collimonas arenae</name>
    <dbReference type="NCBI Taxonomy" id="279058"/>
    <lineage>
        <taxon>Bacteria</taxon>
        <taxon>Pseudomonadati</taxon>
        <taxon>Pseudomonadota</taxon>
        <taxon>Betaproteobacteria</taxon>
        <taxon>Burkholderiales</taxon>
        <taxon>Oxalobacteraceae</taxon>
        <taxon>Collimonas</taxon>
    </lineage>
</organism>
<evidence type="ECO:0000313" key="11">
    <source>
        <dbReference type="Proteomes" id="UP000071778"/>
    </source>
</evidence>
<keyword evidence="11" id="KW-1185">Reference proteome</keyword>
<proteinExistence type="inferred from homology"/>
<evidence type="ECO:0000256" key="7">
    <source>
        <dbReference type="ARBA" id="ARBA00022842"/>
    </source>
</evidence>
<evidence type="ECO:0000256" key="3">
    <source>
        <dbReference type="ARBA" id="ARBA00006351"/>
    </source>
</evidence>
<dbReference type="GO" id="GO:0046872">
    <property type="term" value="F:metal ion binding"/>
    <property type="evidence" value="ECO:0007669"/>
    <property type="project" value="UniProtKB-KW"/>
</dbReference>
<keyword evidence="4" id="KW-0328">Glycosyltransferase</keyword>
<gene>
    <name evidence="10" type="ORF">CAter282_0809</name>
</gene>
<dbReference type="SUPFAM" id="SSF53448">
    <property type="entry name" value="Nucleotide-diphospho-sugar transferases"/>
    <property type="match status" value="1"/>
</dbReference>
<evidence type="ECO:0000259" key="9">
    <source>
        <dbReference type="Pfam" id="PF08437"/>
    </source>
</evidence>
<dbReference type="PANTHER" id="PTHR13778:SF47">
    <property type="entry name" value="LIPOPOLYSACCHARIDE 1,3-GALACTOSYLTRANSFERASE"/>
    <property type="match status" value="1"/>
</dbReference>
<dbReference type="EMBL" id="CP013235">
    <property type="protein sequence ID" value="AMP08612.1"/>
    <property type="molecule type" value="Genomic_DNA"/>
</dbReference>
<dbReference type="InterPro" id="IPR002495">
    <property type="entry name" value="Glyco_trans_8"/>
</dbReference>
<dbReference type="Pfam" id="PF01501">
    <property type="entry name" value="Glyco_transf_8"/>
    <property type="match status" value="1"/>
</dbReference>
<keyword evidence="8" id="KW-0448">Lipopolysaccharide biosynthesis</keyword>
<reference evidence="10 11" key="1">
    <citation type="submission" date="2015-11" db="EMBL/GenBank/DDBJ databases">
        <title>Exploring the genomic traits of fungus-feeding bacterial genus Collimonas.</title>
        <authorList>
            <person name="Song C."/>
            <person name="Schmidt R."/>
            <person name="de Jager V."/>
            <person name="Krzyzanowska D."/>
            <person name="Jongedijk E."/>
            <person name="Cankar K."/>
            <person name="Beekwilder J."/>
            <person name="van Veen A."/>
            <person name="de Boer W."/>
            <person name="van Veen J.A."/>
            <person name="Garbeva P."/>
        </authorList>
    </citation>
    <scope>NUCLEOTIDE SEQUENCE [LARGE SCALE GENOMIC DNA]</scope>
    <source>
        <strain evidence="10 11">Ter282</strain>
    </source>
</reference>
<protein>
    <submittedName>
        <fullName evidence="10">Glycosyl transferase 8 C-terminal family protein</fullName>
    </submittedName>
</protein>
<evidence type="ECO:0000256" key="6">
    <source>
        <dbReference type="ARBA" id="ARBA00022723"/>
    </source>
</evidence>
<evidence type="ECO:0000313" key="10">
    <source>
        <dbReference type="EMBL" id="AMP08612.1"/>
    </source>
</evidence>
<dbReference type="Pfam" id="PF08437">
    <property type="entry name" value="Glyco_transf_8C"/>
    <property type="match status" value="1"/>
</dbReference>
<name>A0A127QG65_9BURK</name>
<dbReference type="Gene3D" id="3.90.550.10">
    <property type="entry name" value="Spore Coat Polysaccharide Biosynthesis Protein SpsA, Chain A"/>
    <property type="match status" value="1"/>
</dbReference>
<feature type="domain" description="Glycosyl transferase family 8 C-terminal" evidence="9">
    <location>
        <begin position="272"/>
        <end position="320"/>
    </location>
</feature>
<dbReference type="InterPro" id="IPR050748">
    <property type="entry name" value="Glycosyltrans_8_dom-fam"/>
</dbReference>
<sequence length="333" mass="37691">MGTNLSSNSTSSISSSSDVVHIAFGVDTNYFRGMAVNITSILRNNPGMVFIFHVFAFSITDDSRRRLEELERKYDISINIHILHKDILSDFNQFPCFSQHPLGTFIRILIPNLLQGITNKVLYLDADILCMGELRGVQSINIDDCIAAVVHDEVETTAKTQIAALNLSHAEYFNAGVMYINVGNWVANDSQSKALTVLSTQQLLFADQDALNAVLNGHVKYIDEKWNFRYHLVDFLSKGGNSLDVVAPVVFMHFTGPVKPWHDWCLHEAKDIFIRYQSESSWADVPLDQPKSVRELKLFSKFLVKQGRVAEGICWHAKYLWLRSSKNVKPHSK</sequence>
<evidence type="ECO:0000256" key="4">
    <source>
        <dbReference type="ARBA" id="ARBA00022676"/>
    </source>
</evidence>
<dbReference type="InterPro" id="IPR013645">
    <property type="entry name" value="Glyco_transf_8N"/>
</dbReference>
<keyword evidence="7" id="KW-0460">Magnesium</keyword>
<dbReference type="PANTHER" id="PTHR13778">
    <property type="entry name" value="GLYCOSYLTRANSFERASE 8 DOMAIN-CONTAINING PROTEIN"/>
    <property type="match status" value="1"/>
</dbReference>
<dbReference type="InterPro" id="IPR029044">
    <property type="entry name" value="Nucleotide-diphossugar_trans"/>
</dbReference>
<comment type="pathway">
    <text evidence="2">Bacterial outer membrane biogenesis; LPS core biosynthesis.</text>
</comment>
<keyword evidence="6" id="KW-0479">Metal-binding</keyword>
<dbReference type="AlphaFoldDB" id="A0A127QG65"/>
<evidence type="ECO:0000256" key="2">
    <source>
        <dbReference type="ARBA" id="ARBA00004713"/>
    </source>
</evidence>
<dbReference type="Proteomes" id="UP000071778">
    <property type="component" value="Chromosome"/>
</dbReference>
<accession>A0A127QG65</accession>
<dbReference type="RefSeq" id="WP_061532355.1">
    <property type="nucleotide sequence ID" value="NZ_CP013233.1"/>
</dbReference>
<dbReference type="CDD" id="cd04194">
    <property type="entry name" value="GT8_A4GalT_like"/>
    <property type="match status" value="1"/>
</dbReference>
<evidence type="ECO:0000256" key="1">
    <source>
        <dbReference type="ARBA" id="ARBA00001946"/>
    </source>
</evidence>
<evidence type="ECO:0000256" key="8">
    <source>
        <dbReference type="ARBA" id="ARBA00022985"/>
    </source>
</evidence>
<dbReference type="PATRIC" id="fig|279058.18.peg.803"/>